<dbReference type="Gene3D" id="6.10.250.690">
    <property type="match status" value="1"/>
</dbReference>
<dbReference type="SUPFAM" id="SSF46894">
    <property type="entry name" value="C-terminal effector domain of the bipartite response regulators"/>
    <property type="match status" value="1"/>
</dbReference>
<dbReference type="InterPro" id="IPR039420">
    <property type="entry name" value="WalR-like"/>
</dbReference>
<dbReference type="Proteomes" id="UP001597178">
    <property type="component" value="Unassembled WGS sequence"/>
</dbReference>
<feature type="DNA-binding region" description="OmpR/PhoB-type" evidence="8">
    <location>
        <begin position="122"/>
        <end position="222"/>
    </location>
</feature>
<dbReference type="Gene3D" id="3.40.50.2300">
    <property type="match status" value="1"/>
</dbReference>
<comment type="subcellular location">
    <subcellularLocation>
        <location evidence="1">Cytoplasm</location>
    </subcellularLocation>
</comment>
<dbReference type="PROSITE" id="PS51755">
    <property type="entry name" value="OMPR_PHOB"/>
    <property type="match status" value="1"/>
</dbReference>
<evidence type="ECO:0000313" key="12">
    <source>
        <dbReference type="Proteomes" id="UP001597178"/>
    </source>
</evidence>
<feature type="modified residue" description="4-aspartylphosphate" evidence="7">
    <location>
        <position position="52"/>
    </location>
</feature>
<evidence type="ECO:0000256" key="4">
    <source>
        <dbReference type="ARBA" id="ARBA00023015"/>
    </source>
</evidence>
<dbReference type="InterPro" id="IPR036388">
    <property type="entry name" value="WH-like_DNA-bd_sf"/>
</dbReference>
<proteinExistence type="predicted"/>
<keyword evidence="6" id="KW-0804">Transcription</keyword>
<dbReference type="RefSeq" id="WP_382402461.1">
    <property type="nucleotide sequence ID" value="NZ_JBHTNH010000029.1"/>
</dbReference>
<keyword evidence="4" id="KW-0805">Transcription regulation</keyword>
<dbReference type="EMBL" id="JBHTNH010000029">
    <property type="protein sequence ID" value="MFD1363213.1"/>
    <property type="molecule type" value="Genomic_DNA"/>
</dbReference>
<reference evidence="12" key="1">
    <citation type="journal article" date="2019" name="Int. J. Syst. Evol. Microbiol.">
        <title>The Global Catalogue of Microorganisms (GCM) 10K type strain sequencing project: providing services to taxonomists for standard genome sequencing and annotation.</title>
        <authorList>
            <consortium name="The Broad Institute Genomics Platform"/>
            <consortium name="The Broad Institute Genome Sequencing Center for Infectious Disease"/>
            <person name="Wu L."/>
            <person name="Ma J."/>
        </authorList>
    </citation>
    <scope>NUCLEOTIDE SEQUENCE [LARGE SCALE GENOMIC DNA]</scope>
    <source>
        <strain evidence="12">CCUG 54822</strain>
    </source>
</reference>
<sequence length="229" mass="27009">MNKALLVDDEKRMLDLLALYLKPHHYTCRKAQGANEALGYVENEIFDIVLLDIMMPDMDGWELCREIRKISDVPIIMVTARDQKDDVVRGLKLGADDYITKPFNEDELLARIEALLRRQKPVNHIKINGLLWDGERYELFFQKRPIKLTPKEFMILGHLMKHPNQVFTREQLIELIWGFDSDTEGRTVDSHVRNMREKIKQIGFPIDEYFKTVWGVGYKWGNESQFDRQ</sequence>
<keyword evidence="3" id="KW-0902">Two-component regulatory system</keyword>
<dbReference type="InterPro" id="IPR001867">
    <property type="entry name" value="OmpR/PhoB-type_DNA-bd"/>
</dbReference>
<evidence type="ECO:0000256" key="5">
    <source>
        <dbReference type="ARBA" id="ARBA00023125"/>
    </source>
</evidence>
<accession>A0ABW3ZYD3</accession>
<dbReference type="CDD" id="cd00383">
    <property type="entry name" value="trans_reg_C"/>
    <property type="match status" value="1"/>
</dbReference>
<evidence type="ECO:0000259" key="10">
    <source>
        <dbReference type="PROSITE" id="PS51755"/>
    </source>
</evidence>
<keyword evidence="5 8" id="KW-0238">DNA-binding</keyword>
<protein>
    <submittedName>
        <fullName evidence="11">Response regulator transcription factor</fullName>
    </submittedName>
</protein>
<dbReference type="InterPro" id="IPR016032">
    <property type="entry name" value="Sig_transdc_resp-reg_C-effctor"/>
</dbReference>
<gene>
    <name evidence="11" type="ORF">ACFQ4A_16315</name>
</gene>
<evidence type="ECO:0000256" key="8">
    <source>
        <dbReference type="PROSITE-ProRule" id="PRU01091"/>
    </source>
</evidence>
<dbReference type="Pfam" id="PF00486">
    <property type="entry name" value="Trans_reg_C"/>
    <property type="match status" value="1"/>
</dbReference>
<evidence type="ECO:0000259" key="9">
    <source>
        <dbReference type="PROSITE" id="PS50110"/>
    </source>
</evidence>
<evidence type="ECO:0000256" key="2">
    <source>
        <dbReference type="ARBA" id="ARBA00022553"/>
    </source>
</evidence>
<evidence type="ECO:0000256" key="7">
    <source>
        <dbReference type="PROSITE-ProRule" id="PRU00169"/>
    </source>
</evidence>
<feature type="domain" description="Response regulatory" evidence="9">
    <location>
        <begin position="3"/>
        <end position="116"/>
    </location>
</feature>
<dbReference type="SMART" id="SM00862">
    <property type="entry name" value="Trans_reg_C"/>
    <property type="match status" value="1"/>
</dbReference>
<evidence type="ECO:0000313" key="11">
    <source>
        <dbReference type="EMBL" id="MFD1363213.1"/>
    </source>
</evidence>
<comment type="caution">
    <text evidence="11">The sequence shown here is derived from an EMBL/GenBank/DDBJ whole genome shotgun (WGS) entry which is preliminary data.</text>
</comment>
<evidence type="ECO:0000256" key="3">
    <source>
        <dbReference type="ARBA" id="ARBA00023012"/>
    </source>
</evidence>
<dbReference type="InterPro" id="IPR011006">
    <property type="entry name" value="CheY-like_superfamily"/>
</dbReference>
<dbReference type="Gene3D" id="1.10.10.10">
    <property type="entry name" value="Winged helix-like DNA-binding domain superfamily/Winged helix DNA-binding domain"/>
    <property type="match status" value="1"/>
</dbReference>
<dbReference type="Pfam" id="PF00072">
    <property type="entry name" value="Response_reg"/>
    <property type="match status" value="1"/>
</dbReference>
<dbReference type="SMART" id="SM00448">
    <property type="entry name" value="REC"/>
    <property type="match status" value="1"/>
</dbReference>
<dbReference type="PANTHER" id="PTHR48111:SF73">
    <property type="entry name" value="ALKALINE PHOSPHATASE SYNTHESIS TRANSCRIPTIONAL REGULATORY PROTEIN PHOP"/>
    <property type="match status" value="1"/>
</dbReference>
<name>A0ABW3ZYD3_9BACI</name>
<dbReference type="PROSITE" id="PS50110">
    <property type="entry name" value="RESPONSE_REGULATORY"/>
    <property type="match status" value="1"/>
</dbReference>
<feature type="domain" description="OmpR/PhoB-type" evidence="10">
    <location>
        <begin position="122"/>
        <end position="222"/>
    </location>
</feature>
<evidence type="ECO:0000256" key="1">
    <source>
        <dbReference type="ARBA" id="ARBA00004496"/>
    </source>
</evidence>
<evidence type="ECO:0000256" key="6">
    <source>
        <dbReference type="ARBA" id="ARBA00023163"/>
    </source>
</evidence>
<keyword evidence="12" id="KW-1185">Reference proteome</keyword>
<dbReference type="InterPro" id="IPR001789">
    <property type="entry name" value="Sig_transdc_resp-reg_receiver"/>
</dbReference>
<dbReference type="PANTHER" id="PTHR48111">
    <property type="entry name" value="REGULATOR OF RPOS"/>
    <property type="match status" value="1"/>
</dbReference>
<keyword evidence="2 7" id="KW-0597">Phosphoprotein</keyword>
<dbReference type="SUPFAM" id="SSF52172">
    <property type="entry name" value="CheY-like"/>
    <property type="match status" value="1"/>
</dbReference>
<dbReference type="CDD" id="cd17574">
    <property type="entry name" value="REC_OmpR"/>
    <property type="match status" value="1"/>
</dbReference>
<organism evidence="11 12">
    <name type="scientific">Lentibacillus salinarum</name>
    <dbReference type="NCBI Taxonomy" id="446820"/>
    <lineage>
        <taxon>Bacteria</taxon>
        <taxon>Bacillati</taxon>
        <taxon>Bacillota</taxon>
        <taxon>Bacilli</taxon>
        <taxon>Bacillales</taxon>
        <taxon>Bacillaceae</taxon>
        <taxon>Lentibacillus</taxon>
    </lineage>
</organism>